<comment type="caution">
    <text evidence="3">The sequence shown here is derived from an EMBL/GenBank/DDBJ whole genome shotgun (WGS) entry which is preliminary data.</text>
</comment>
<name>A0A7Y9GQ40_9MICO</name>
<keyword evidence="2" id="KW-0472">Membrane</keyword>
<evidence type="ECO:0000313" key="3">
    <source>
        <dbReference type="EMBL" id="NYE20504.1"/>
    </source>
</evidence>
<evidence type="ECO:0000256" key="2">
    <source>
        <dbReference type="SAM" id="Phobius"/>
    </source>
</evidence>
<evidence type="ECO:0000256" key="1">
    <source>
        <dbReference type="SAM" id="MobiDB-lite"/>
    </source>
</evidence>
<gene>
    <name evidence="3" type="ORF">BJ991_002532</name>
</gene>
<evidence type="ECO:0000313" key="4">
    <source>
        <dbReference type="Proteomes" id="UP000576969"/>
    </source>
</evidence>
<sequence>MDEFMLSLIVWVVGAAVSIVLLYWIVRLAVRHALAERTPRARPSEAVPSHMDADGI</sequence>
<keyword evidence="2" id="KW-1133">Transmembrane helix</keyword>
<dbReference type="Proteomes" id="UP000576969">
    <property type="component" value="Unassembled WGS sequence"/>
</dbReference>
<feature type="region of interest" description="Disordered" evidence="1">
    <location>
        <begin position="37"/>
        <end position="56"/>
    </location>
</feature>
<keyword evidence="2" id="KW-0812">Transmembrane</keyword>
<protein>
    <submittedName>
        <fullName evidence="3">Beta-lactamase regulating signal transducer with metallopeptidase domain</fullName>
    </submittedName>
</protein>
<feature type="transmembrane region" description="Helical" evidence="2">
    <location>
        <begin position="6"/>
        <end position="30"/>
    </location>
</feature>
<dbReference type="AlphaFoldDB" id="A0A7Y9GQ40"/>
<proteinExistence type="predicted"/>
<reference evidence="3 4" key="1">
    <citation type="submission" date="2020-07" db="EMBL/GenBank/DDBJ databases">
        <title>Sequencing the genomes of 1000 actinobacteria strains.</title>
        <authorList>
            <person name="Klenk H.-P."/>
        </authorList>
    </citation>
    <scope>NUCLEOTIDE SEQUENCE [LARGE SCALE GENOMIC DNA]</scope>
    <source>
        <strain evidence="3 4">DSM 24662</strain>
    </source>
</reference>
<dbReference type="EMBL" id="JACCBV010000001">
    <property type="protein sequence ID" value="NYE20504.1"/>
    <property type="molecule type" value="Genomic_DNA"/>
</dbReference>
<keyword evidence="4" id="KW-1185">Reference proteome</keyword>
<dbReference type="RefSeq" id="WP_179490520.1">
    <property type="nucleotide sequence ID" value="NZ_JACCBV010000001.1"/>
</dbReference>
<organism evidence="3 4">
    <name type="scientific">Microbacterium immunditiarum</name>
    <dbReference type="NCBI Taxonomy" id="337480"/>
    <lineage>
        <taxon>Bacteria</taxon>
        <taxon>Bacillati</taxon>
        <taxon>Actinomycetota</taxon>
        <taxon>Actinomycetes</taxon>
        <taxon>Micrococcales</taxon>
        <taxon>Microbacteriaceae</taxon>
        <taxon>Microbacterium</taxon>
    </lineage>
</organism>
<accession>A0A7Y9GQ40</accession>